<evidence type="ECO:0000313" key="3">
    <source>
        <dbReference type="EMBL" id="VDM17797.1"/>
    </source>
</evidence>
<sequence>MRSRCISSVHRLLNLLREDDVLDQGVFSAMQHLTVSNNSCEALCYDLWLRLIKMMVFLERYISPKTGDKSTVFALEHLESWQEELFDGNHEIWQQADGDKSLRGRQSSELWRSCFNDHLLTQMKNDQKSSKVCTFPSGKSNRNVGLNYCYEPFNSVDERATNLAYKASAMDTLEPNVSNRPKRKGHFQFISDIRNSLMVDDQSSTVQNKTCDTRVPRVGDIPQPKPSGPLKVPLRARSGGLSNSNRTDSHAIFRSPPSLLHSEARKVIAQMSTGSDIIGASSSDLIFRENVLEGSTSLRVNSYLAAVEAAEVFTAQQHSNSNVEISTNKLRKSCSDDHLVKVALARARSLDDVNRPQTGRTISLSHSLADTITCPFDSSEHVISAWDNYQAPCYSFTEGSGLAEPKSKLSENFFWEDLFPDETEALDFERHFHQPQGTTRQIDEWSFDGLSVTPPSFQTFDDAEHGNDDGTRSSDALLEPDDRNLFSDAEHEMPMRHSTRQDKCLQTDLDDSVNGSLTPSTFLNISQGALLHEPNTTHTSGYESGTDMVNCFFRRNSFTSPDGSNKVGKPDVSAFPTTRSFGVQTIRNNRCKTSDTIAEESSGNYFSDCQLYSSVITKSERDIVKLRDFLREILVSSEMGSELTPTFAQGNSLYSFPIEECESLREALLELKLQMIHGTHPATQNVPELSDLESLFGGCLGEILDRTTQDIRYLAEQANGIKSAFIYLETLTERLQTSTPIIRDTVLSRDLDSDEQVVKASSTCVPKWDSFPKFLQKDSIKNYTLDRNRSDYQWKSSSIFIVPPLLLLIFLIALLYISGAGPAREQRFPFRCLGSTWPGCRAIRIYRIGVPPQ</sequence>
<gene>
    <name evidence="3" type="ORF">TTAC_LOCUS1314</name>
</gene>
<dbReference type="Proteomes" id="UP000274429">
    <property type="component" value="Unassembled WGS sequence"/>
</dbReference>
<dbReference type="AlphaFoldDB" id="A0A3P7EN28"/>
<proteinExistence type="predicted"/>
<organism evidence="3 4">
    <name type="scientific">Hydatigena taeniaeformis</name>
    <name type="common">Feline tapeworm</name>
    <name type="synonym">Taenia taeniaeformis</name>
    <dbReference type="NCBI Taxonomy" id="6205"/>
    <lineage>
        <taxon>Eukaryota</taxon>
        <taxon>Metazoa</taxon>
        <taxon>Spiralia</taxon>
        <taxon>Lophotrochozoa</taxon>
        <taxon>Platyhelminthes</taxon>
        <taxon>Cestoda</taxon>
        <taxon>Eucestoda</taxon>
        <taxon>Cyclophyllidea</taxon>
        <taxon>Taeniidae</taxon>
        <taxon>Hydatigera</taxon>
    </lineage>
</organism>
<evidence type="ECO:0000256" key="2">
    <source>
        <dbReference type="SAM" id="Phobius"/>
    </source>
</evidence>
<name>A0A3P7EN28_HYDTA</name>
<keyword evidence="2" id="KW-0472">Membrane</keyword>
<protein>
    <recommendedName>
        <fullName evidence="5">KASH domain-containing protein</fullName>
    </recommendedName>
</protein>
<dbReference type="OrthoDB" id="6242738at2759"/>
<feature type="region of interest" description="Disordered" evidence="1">
    <location>
        <begin position="456"/>
        <end position="480"/>
    </location>
</feature>
<evidence type="ECO:0008006" key="5">
    <source>
        <dbReference type="Google" id="ProtNLM"/>
    </source>
</evidence>
<evidence type="ECO:0000313" key="4">
    <source>
        <dbReference type="Proteomes" id="UP000274429"/>
    </source>
</evidence>
<keyword evidence="2" id="KW-0812">Transmembrane</keyword>
<feature type="transmembrane region" description="Helical" evidence="2">
    <location>
        <begin position="797"/>
        <end position="817"/>
    </location>
</feature>
<accession>A0A3P7EN28</accession>
<reference evidence="3 4" key="1">
    <citation type="submission" date="2018-11" db="EMBL/GenBank/DDBJ databases">
        <authorList>
            <consortium name="Pathogen Informatics"/>
        </authorList>
    </citation>
    <scope>NUCLEOTIDE SEQUENCE [LARGE SCALE GENOMIC DNA]</scope>
</reference>
<feature type="compositionally biased region" description="Basic and acidic residues" evidence="1">
    <location>
        <begin position="462"/>
        <end position="472"/>
    </location>
</feature>
<keyword evidence="4" id="KW-1185">Reference proteome</keyword>
<keyword evidence="2" id="KW-1133">Transmembrane helix</keyword>
<dbReference type="EMBL" id="UYWX01000257">
    <property type="protein sequence ID" value="VDM17797.1"/>
    <property type="molecule type" value="Genomic_DNA"/>
</dbReference>
<evidence type="ECO:0000256" key="1">
    <source>
        <dbReference type="SAM" id="MobiDB-lite"/>
    </source>
</evidence>